<dbReference type="GO" id="GO:1990904">
    <property type="term" value="C:ribonucleoprotein complex"/>
    <property type="evidence" value="ECO:0007669"/>
    <property type="project" value="UniProtKB-KW"/>
</dbReference>
<dbReference type="InterPro" id="IPR008195">
    <property type="entry name" value="Ribosomal_eL34"/>
</dbReference>
<name>A0A5N5SRJ9_9CRUS</name>
<dbReference type="AlphaFoldDB" id="A0A5N5SRJ9"/>
<proteinExistence type="inferred from homology"/>
<gene>
    <name evidence="7" type="ORF">Anas_01968</name>
</gene>
<feature type="compositionally biased region" description="Basic residues" evidence="6">
    <location>
        <begin position="143"/>
        <end position="153"/>
    </location>
</feature>
<dbReference type="GO" id="GO:0005840">
    <property type="term" value="C:ribosome"/>
    <property type="evidence" value="ECO:0007669"/>
    <property type="project" value="UniProtKB-KW"/>
</dbReference>
<dbReference type="PRINTS" id="PR01250">
    <property type="entry name" value="RIBOSOMALL34"/>
</dbReference>
<dbReference type="PANTHER" id="PTHR46595">
    <property type="entry name" value="60S RIBOSOMAL PROTEIN L34"/>
    <property type="match status" value="1"/>
</dbReference>
<dbReference type="Proteomes" id="UP000326759">
    <property type="component" value="Unassembled WGS sequence"/>
</dbReference>
<dbReference type="PROSITE" id="PS01145">
    <property type="entry name" value="RIBOSOMAL_L34E"/>
    <property type="match status" value="1"/>
</dbReference>
<dbReference type="HAMAP" id="MF_00349">
    <property type="entry name" value="Ribosomal_eL34"/>
    <property type="match status" value="1"/>
</dbReference>
<reference evidence="7 8" key="1">
    <citation type="journal article" date="2019" name="PLoS Biol.">
        <title>Sex chromosomes control vertical transmission of feminizing Wolbachia symbionts in an isopod.</title>
        <authorList>
            <person name="Becking T."/>
            <person name="Chebbi M.A."/>
            <person name="Giraud I."/>
            <person name="Moumen B."/>
            <person name="Laverre T."/>
            <person name="Caubet Y."/>
            <person name="Peccoud J."/>
            <person name="Gilbert C."/>
            <person name="Cordaux R."/>
        </authorList>
    </citation>
    <scope>NUCLEOTIDE SEQUENCE [LARGE SCALE GENOMIC DNA]</scope>
    <source>
        <strain evidence="7">ANa2</strain>
        <tissue evidence="7">Whole body excluding digestive tract and cuticle</tissue>
    </source>
</reference>
<evidence type="ECO:0000256" key="5">
    <source>
        <dbReference type="ARBA" id="ARBA00035333"/>
    </source>
</evidence>
<comment type="caution">
    <text evidence="7">The sequence shown here is derived from an EMBL/GenBank/DDBJ whole genome shotgun (WGS) entry which is preliminary data.</text>
</comment>
<evidence type="ECO:0000256" key="6">
    <source>
        <dbReference type="SAM" id="MobiDB-lite"/>
    </source>
</evidence>
<dbReference type="EMBL" id="SEYY01021028">
    <property type="protein sequence ID" value="KAB7496794.1"/>
    <property type="molecule type" value="Genomic_DNA"/>
</dbReference>
<evidence type="ECO:0000313" key="7">
    <source>
        <dbReference type="EMBL" id="KAB7496794.1"/>
    </source>
</evidence>
<keyword evidence="2 7" id="KW-0689">Ribosomal protein</keyword>
<dbReference type="Pfam" id="PF01199">
    <property type="entry name" value="Ribosomal_L34e"/>
    <property type="match status" value="1"/>
</dbReference>
<keyword evidence="3" id="KW-0687">Ribonucleoprotein</keyword>
<evidence type="ECO:0000256" key="2">
    <source>
        <dbReference type="ARBA" id="ARBA00022980"/>
    </source>
</evidence>
<feature type="region of interest" description="Disordered" evidence="6">
    <location>
        <begin position="110"/>
        <end position="153"/>
    </location>
</feature>
<sequence length="153" mass="17274">MVRLTYRRRLSYNTASNRRHVVRTPGGKYVYQYDKKPGKAPACGDCKTRLPGCAVARPYELSRISKPNKRVMRSYGGTLCHRCVRERIVRAFLIEEQKIVVKVLKAQKAANKSKAKIVKPEKPAPATTTTGKTQSKPQQQKQSQKKSSKGKSK</sequence>
<dbReference type="GO" id="GO:0003735">
    <property type="term" value="F:structural constituent of ribosome"/>
    <property type="evidence" value="ECO:0007669"/>
    <property type="project" value="InterPro"/>
</dbReference>
<evidence type="ECO:0000256" key="3">
    <source>
        <dbReference type="ARBA" id="ARBA00023274"/>
    </source>
</evidence>
<dbReference type="OrthoDB" id="277449at2759"/>
<protein>
    <recommendedName>
        <fullName evidence="4">Large ribosomal subunit protein eL34</fullName>
    </recommendedName>
    <alternativeName>
        <fullName evidence="5">60S ribosomal protein L34</fullName>
    </alternativeName>
</protein>
<evidence type="ECO:0000256" key="1">
    <source>
        <dbReference type="ARBA" id="ARBA00009875"/>
    </source>
</evidence>
<evidence type="ECO:0000256" key="4">
    <source>
        <dbReference type="ARBA" id="ARBA00035227"/>
    </source>
</evidence>
<accession>A0A5N5SRJ9</accession>
<keyword evidence="8" id="KW-1185">Reference proteome</keyword>
<dbReference type="Gene3D" id="6.20.340.10">
    <property type="match status" value="1"/>
</dbReference>
<dbReference type="Gene3D" id="6.20.370.70">
    <property type="match status" value="1"/>
</dbReference>
<feature type="compositionally biased region" description="Low complexity" evidence="6">
    <location>
        <begin position="124"/>
        <end position="142"/>
    </location>
</feature>
<dbReference type="InterPro" id="IPR018065">
    <property type="entry name" value="Ribosomal_eL34_CS"/>
</dbReference>
<dbReference type="InterPro" id="IPR038562">
    <property type="entry name" value="Ribosomal_eL34_C_sf"/>
</dbReference>
<dbReference type="GO" id="GO:0006412">
    <property type="term" value="P:translation"/>
    <property type="evidence" value="ECO:0007669"/>
    <property type="project" value="InterPro"/>
</dbReference>
<comment type="similarity">
    <text evidence="1">Belongs to the eukaryotic ribosomal protein eL34 family.</text>
</comment>
<organism evidence="7 8">
    <name type="scientific">Armadillidium nasatum</name>
    <dbReference type="NCBI Taxonomy" id="96803"/>
    <lineage>
        <taxon>Eukaryota</taxon>
        <taxon>Metazoa</taxon>
        <taxon>Ecdysozoa</taxon>
        <taxon>Arthropoda</taxon>
        <taxon>Crustacea</taxon>
        <taxon>Multicrustacea</taxon>
        <taxon>Malacostraca</taxon>
        <taxon>Eumalacostraca</taxon>
        <taxon>Peracarida</taxon>
        <taxon>Isopoda</taxon>
        <taxon>Oniscidea</taxon>
        <taxon>Crinocheta</taxon>
        <taxon>Armadillidiidae</taxon>
        <taxon>Armadillidium</taxon>
    </lineage>
</organism>
<dbReference type="InterPro" id="IPR047868">
    <property type="entry name" value="Ribosomal_L34e_arc-type"/>
</dbReference>
<evidence type="ECO:0000313" key="8">
    <source>
        <dbReference type="Proteomes" id="UP000326759"/>
    </source>
</evidence>